<evidence type="ECO:0000256" key="2">
    <source>
        <dbReference type="ARBA" id="ARBA00010665"/>
    </source>
</evidence>
<dbReference type="AlphaFoldDB" id="A0A8D0GXU5"/>
<dbReference type="PRINTS" id="PR00436">
    <property type="entry name" value="INTERLEUKIN8"/>
</dbReference>
<dbReference type="CDD" id="cd00273">
    <property type="entry name" value="Chemokine_CXC"/>
    <property type="match status" value="1"/>
</dbReference>
<reference evidence="8" key="1">
    <citation type="submission" date="2025-08" db="UniProtKB">
        <authorList>
            <consortium name="Ensembl"/>
        </authorList>
    </citation>
    <scope>IDENTIFICATION</scope>
</reference>
<dbReference type="InterPro" id="IPR001089">
    <property type="entry name" value="Chemokine_CXC"/>
</dbReference>
<dbReference type="FunFam" id="2.40.50.40:FF:000004">
    <property type="entry name" value="C-X-C motif chemokine"/>
    <property type="match status" value="1"/>
</dbReference>
<dbReference type="Ensembl" id="ENSSPUT00000012016.1">
    <property type="protein sequence ID" value="ENSSPUP00000011277.1"/>
    <property type="gene ID" value="ENSSPUG00000008629.1"/>
</dbReference>
<evidence type="ECO:0000256" key="3">
    <source>
        <dbReference type="ARBA" id="ARBA00022514"/>
    </source>
</evidence>
<evidence type="ECO:0000256" key="4">
    <source>
        <dbReference type="ARBA" id="ARBA00022525"/>
    </source>
</evidence>
<evidence type="ECO:0000313" key="8">
    <source>
        <dbReference type="Ensembl" id="ENSSPUP00000011277.1"/>
    </source>
</evidence>
<comment type="subcellular location">
    <subcellularLocation>
        <location evidence="1 6">Secreted</location>
    </subcellularLocation>
</comment>
<feature type="chain" id="PRO_5034890549" description="C-X-C motif chemokine" evidence="6">
    <location>
        <begin position="23"/>
        <end position="110"/>
    </location>
</feature>
<dbReference type="InterPro" id="IPR033899">
    <property type="entry name" value="CXC_Chemokine_domain"/>
</dbReference>
<dbReference type="GeneTree" id="ENSGT00940000160757"/>
<protein>
    <recommendedName>
        <fullName evidence="6">C-X-C motif chemokine</fullName>
    </recommendedName>
</protein>
<dbReference type="GO" id="GO:0005615">
    <property type="term" value="C:extracellular space"/>
    <property type="evidence" value="ECO:0007669"/>
    <property type="project" value="UniProtKB-UniRule"/>
</dbReference>
<dbReference type="Pfam" id="PF00048">
    <property type="entry name" value="IL8"/>
    <property type="match status" value="1"/>
</dbReference>
<dbReference type="Gene3D" id="2.40.50.40">
    <property type="match status" value="1"/>
</dbReference>
<reference evidence="8" key="2">
    <citation type="submission" date="2025-09" db="UniProtKB">
        <authorList>
            <consortium name="Ensembl"/>
        </authorList>
    </citation>
    <scope>IDENTIFICATION</scope>
</reference>
<dbReference type="SUPFAM" id="SSF54117">
    <property type="entry name" value="Interleukin 8-like chemokines"/>
    <property type="match status" value="1"/>
</dbReference>
<keyword evidence="6" id="KW-0145">Chemotaxis</keyword>
<dbReference type="PROSITE" id="PS00471">
    <property type="entry name" value="SMALL_CYTOKINES_CXC"/>
    <property type="match status" value="1"/>
</dbReference>
<accession>A0A8D0GXU5</accession>
<feature type="signal peptide" evidence="6">
    <location>
        <begin position="1"/>
        <end position="22"/>
    </location>
</feature>
<dbReference type="InterPro" id="IPR018048">
    <property type="entry name" value="Chemokine_CXC_CS"/>
</dbReference>
<keyword evidence="9" id="KW-1185">Reference proteome</keyword>
<dbReference type="InterPro" id="IPR039809">
    <property type="entry name" value="Chemokine_b/g/d"/>
</dbReference>
<evidence type="ECO:0000256" key="6">
    <source>
        <dbReference type="RuleBase" id="RU361149"/>
    </source>
</evidence>
<dbReference type="InterPro" id="IPR001811">
    <property type="entry name" value="Chemokine_IL8-like_dom"/>
</dbReference>
<proteinExistence type="inferred from homology"/>
<name>A0A8D0GXU5_SPHPU</name>
<keyword evidence="6" id="KW-0732">Signal</keyword>
<dbReference type="GO" id="GO:0006952">
    <property type="term" value="P:defense response"/>
    <property type="evidence" value="ECO:0007669"/>
    <property type="project" value="InterPro"/>
</dbReference>
<organism evidence="8 9">
    <name type="scientific">Sphenodon punctatus</name>
    <name type="common">Tuatara</name>
    <name type="synonym">Hatteria punctata</name>
    <dbReference type="NCBI Taxonomy" id="8508"/>
    <lineage>
        <taxon>Eukaryota</taxon>
        <taxon>Metazoa</taxon>
        <taxon>Chordata</taxon>
        <taxon>Craniata</taxon>
        <taxon>Vertebrata</taxon>
        <taxon>Euteleostomi</taxon>
        <taxon>Lepidosauria</taxon>
        <taxon>Sphenodontia</taxon>
        <taxon>Sphenodontidae</taxon>
        <taxon>Sphenodon</taxon>
    </lineage>
</organism>
<evidence type="ECO:0000256" key="1">
    <source>
        <dbReference type="ARBA" id="ARBA00004613"/>
    </source>
</evidence>
<evidence type="ECO:0000256" key="5">
    <source>
        <dbReference type="ARBA" id="ARBA00023157"/>
    </source>
</evidence>
<feature type="domain" description="Chemokine interleukin-8-like" evidence="7">
    <location>
        <begin position="34"/>
        <end position="95"/>
    </location>
</feature>
<dbReference type="Proteomes" id="UP000694392">
    <property type="component" value="Unplaced"/>
</dbReference>
<sequence>MNCKFAVTILAIFLLCAALSEGMTLTPLTKMGSELRCQCISTLSEFIPPRNLQEVKLIQSGPHCPNVEVIVTLKDGREVCLDPTAPWVKMIIKSLVKNGQHVTSGSVGSV</sequence>
<evidence type="ECO:0000259" key="7">
    <source>
        <dbReference type="SMART" id="SM00199"/>
    </source>
</evidence>
<keyword evidence="3 6" id="KW-0202">Cytokine</keyword>
<dbReference type="PANTHER" id="PTHR12015">
    <property type="entry name" value="SMALL INDUCIBLE CYTOKINE A"/>
    <property type="match status" value="1"/>
</dbReference>
<evidence type="ECO:0000313" key="9">
    <source>
        <dbReference type="Proteomes" id="UP000694392"/>
    </source>
</evidence>
<keyword evidence="4 6" id="KW-0964">Secreted</keyword>
<comment type="similarity">
    <text evidence="2 6">Belongs to the intercrine alpha (chemokine CxC) family.</text>
</comment>
<dbReference type="GO" id="GO:0006955">
    <property type="term" value="P:immune response"/>
    <property type="evidence" value="ECO:0007669"/>
    <property type="project" value="InterPro"/>
</dbReference>
<dbReference type="PANTHER" id="PTHR12015:SF198">
    <property type="entry name" value="PLATELET BASIC PROTEIN"/>
    <property type="match status" value="1"/>
</dbReference>
<dbReference type="GO" id="GO:0008009">
    <property type="term" value="F:chemokine activity"/>
    <property type="evidence" value="ECO:0007669"/>
    <property type="project" value="InterPro"/>
</dbReference>
<dbReference type="SMART" id="SM00199">
    <property type="entry name" value="SCY"/>
    <property type="match status" value="1"/>
</dbReference>
<keyword evidence="5" id="KW-1015">Disulfide bond</keyword>
<dbReference type="PRINTS" id="PR00437">
    <property type="entry name" value="SMALLCYTKCXC"/>
</dbReference>
<dbReference type="InterPro" id="IPR036048">
    <property type="entry name" value="Interleukin_8-like_sf"/>
</dbReference>